<dbReference type="GO" id="GO:0047789">
    <property type="term" value="F:creatininase activity"/>
    <property type="evidence" value="ECO:0007669"/>
    <property type="project" value="UniProtKB-EC"/>
</dbReference>
<evidence type="ECO:0000313" key="7">
    <source>
        <dbReference type="Proteomes" id="UP000528286"/>
    </source>
</evidence>
<comment type="similarity">
    <text evidence="5">Belongs to the creatininase superfamily.</text>
</comment>
<dbReference type="InterPro" id="IPR003785">
    <property type="entry name" value="Creatininase/forma_Hydrolase"/>
</dbReference>
<dbReference type="EMBL" id="JACIEZ010000001">
    <property type="protein sequence ID" value="MBB4063024.1"/>
    <property type="molecule type" value="Genomic_DNA"/>
</dbReference>
<evidence type="ECO:0000256" key="3">
    <source>
        <dbReference type="ARBA" id="ARBA00022801"/>
    </source>
</evidence>
<proteinExistence type="inferred from homology"/>
<protein>
    <submittedName>
        <fullName evidence="6">Creatinine amidohydrolase</fullName>
        <ecNumber evidence="6">3.5.2.10</ecNumber>
    </submittedName>
</protein>
<dbReference type="Proteomes" id="UP000528286">
    <property type="component" value="Unassembled WGS sequence"/>
</dbReference>
<dbReference type="AlphaFoldDB" id="A0A7W6NJ22"/>
<accession>A0A7W6NJ22</accession>
<dbReference type="SUPFAM" id="SSF102215">
    <property type="entry name" value="Creatininase"/>
    <property type="match status" value="1"/>
</dbReference>
<keyword evidence="3 6" id="KW-0378">Hydrolase</keyword>
<dbReference type="GO" id="GO:0046872">
    <property type="term" value="F:metal ion binding"/>
    <property type="evidence" value="ECO:0007669"/>
    <property type="project" value="UniProtKB-KW"/>
</dbReference>
<organism evidence="6 7">
    <name type="scientific">Gellertiella hungarica</name>
    <dbReference type="NCBI Taxonomy" id="1572859"/>
    <lineage>
        <taxon>Bacteria</taxon>
        <taxon>Pseudomonadati</taxon>
        <taxon>Pseudomonadota</taxon>
        <taxon>Alphaproteobacteria</taxon>
        <taxon>Hyphomicrobiales</taxon>
        <taxon>Rhizobiaceae</taxon>
        <taxon>Gellertiella</taxon>
    </lineage>
</organism>
<dbReference type="PANTHER" id="PTHR35005">
    <property type="entry name" value="3-DEHYDRO-SCYLLO-INOSOSE HYDROLASE"/>
    <property type="match status" value="1"/>
</dbReference>
<evidence type="ECO:0000256" key="2">
    <source>
        <dbReference type="ARBA" id="ARBA00022723"/>
    </source>
</evidence>
<evidence type="ECO:0000313" key="6">
    <source>
        <dbReference type="EMBL" id="MBB4063024.1"/>
    </source>
</evidence>
<name>A0A7W6NJ22_9HYPH</name>
<keyword evidence="4" id="KW-0862">Zinc</keyword>
<dbReference type="Pfam" id="PF02633">
    <property type="entry name" value="Creatininase"/>
    <property type="match status" value="1"/>
</dbReference>
<keyword evidence="7" id="KW-1185">Reference proteome</keyword>
<reference evidence="6 7" key="1">
    <citation type="submission" date="2020-08" db="EMBL/GenBank/DDBJ databases">
        <title>Genomic Encyclopedia of Type Strains, Phase IV (KMG-IV): sequencing the most valuable type-strain genomes for metagenomic binning, comparative biology and taxonomic classification.</title>
        <authorList>
            <person name="Goeker M."/>
        </authorList>
    </citation>
    <scope>NUCLEOTIDE SEQUENCE [LARGE SCALE GENOMIC DNA]</scope>
    <source>
        <strain evidence="6 7">DSM 29853</strain>
    </source>
</reference>
<sequence length="256" mass="27343">MSEKAPIAILPLGAHEQHGPHLPFETDTLIAAGIAARLAEVLPPTLDIRFLPVEPVGYSIEHMDVAGTRTLGYGEAVERWLSIAGAQQAQGVRKLVLLNAHGGNSPLLTIVATEARIRLGMLVVATSWTRFGVPEGFMTAADKAIDIHAGDIETSVMLALRPDLVDMTKAKSFPSRQREFESRFAHLRAYGPHAFGWKMTDLNPEGAAGNAAAASAEKGELLIEHAVQGLAALIRDVDAFDLADLDQADSRASTPS</sequence>
<dbReference type="EC" id="3.5.2.10" evidence="6"/>
<comment type="cofactor">
    <cofactor evidence="1">
        <name>Zn(2+)</name>
        <dbReference type="ChEBI" id="CHEBI:29105"/>
    </cofactor>
</comment>
<gene>
    <name evidence="6" type="ORF">GGR23_000185</name>
</gene>
<dbReference type="RefSeq" id="WP_183364228.1">
    <property type="nucleotide sequence ID" value="NZ_JACIEZ010000001.1"/>
</dbReference>
<dbReference type="InterPro" id="IPR024087">
    <property type="entry name" value="Creatininase-like_sf"/>
</dbReference>
<evidence type="ECO:0000256" key="4">
    <source>
        <dbReference type="ARBA" id="ARBA00022833"/>
    </source>
</evidence>
<comment type="caution">
    <text evidence="6">The sequence shown here is derived from an EMBL/GenBank/DDBJ whole genome shotgun (WGS) entry which is preliminary data.</text>
</comment>
<dbReference type="Gene3D" id="3.40.50.10310">
    <property type="entry name" value="Creatininase"/>
    <property type="match status" value="1"/>
</dbReference>
<dbReference type="GO" id="GO:0009231">
    <property type="term" value="P:riboflavin biosynthetic process"/>
    <property type="evidence" value="ECO:0007669"/>
    <property type="project" value="TreeGrafter"/>
</dbReference>
<dbReference type="PANTHER" id="PTHR35005:SF1">
    <property type="entry name" value="2-AMINO-5-FORMYLAMINO-6-RIBOSYLAMINOPYRIMIDIN-4(3H)-ONE 5'-MONOPHOSPHATE DEFORMYLASE"/>
    <property type="match status" value="1"/>
</dbReference>
<evidence type="ECO:0000256" key="1">
    <source>
        <dbReference type="ARBA" id="ARBA00001947"/>
    </source>
</evidence>
<evidence type="ECO:0000256" key="5">
    <source>
        <dbReference type="ARBA" id="ARBA00024029"/>
    </source>
</evidence>
<dbReference type="GO" id="GO:0016811">
    <property type="term" value="F:hydrolase activity, acting on carbon-nitrogen (but not peptide) bonds, in linear amides"/>
    <property type="evidence" value="ECO:0007669"/>
    <property type="project" value="TreeGrafter"/>
</dbReference>
<keyword evidence="2" id="KW-0479">Metal-binding</keyword>